<accession>A0A8H7TCI6</accession>
<dbReference type="AlphaFoldDB" id="A0A8H7TCI6"/>
<gene>
    <name evidence="3" type="ORF">IFR04_010584</name>
</gene>
<dbReference type="SUPFAM" id="SSF54695">
    <property type="entry name" value="POZ domain"/>
    <property type="match status" value="1"/>
</dbReference>
<sequence>MLTFPGDRGSGRGQGPGRGGYSARGGGSARGGNSGRGGGLGRGGIVQTPNPARQFERDDGEVEAPDSAHLAVQTRKSTADWEHSGTEIVKPVIGKKRKEFSIHKNFVCQASEVMKAAFCGHFEEGKTGVMTLDEESPMVVQSFVAYCYPHFDGEALKERQVTDLVHLYIFADKYRCQPSLTNLIMDAIQDKMLANDTIFDGRIVKYIFSHFRT</sequence>
<organism evidence="3 4">
    <name type="scientific">Cadophora malorum</name>
    <dbReference type="NCBI Taxonomy" id="108018"/>
    <lineage>
        <taxon>Eukaryota</taxon>
        <taxon>Fungi</taxon>
        <taxon>Dikarya</taxon>
        <taxon>Ascomycota</taxon>
        <taxon>Pezizomycotina</taxon>
        <taxon>Leotiomycetes</taxon>
        <taxon>Helotiales</taxon>
        <taxon>Ploettnerulaceae</taxon>
        <taxon>Cadophora</taxon>
    </lineage>
</organism>
<dbReference type="InterPro" id="IPR000210">
    <property type="entry name" value="BTB/POZ_dom"/>
</dbReference>
<feature type="compositionally biased region" description="Gly residues" evidence="1">
    <location>
        <begin position="11"/>
        <end position="44"/>
    </location>
</feature>
<feature type="domain" description="BTB" evidence="2">
    <location>
        <begin position="97"/>
        <end position="178"/>
    </location>
</feature>
<comment type="caution">
    <text evidence="3">The sequence shown here is derived from an EMBL/GenBank/DDBJ whole genome shotgun (WGS) entry which is preliminary data.</text>
</comment>
<dbReference type="Gene3D" id="3.30.710.10">
    <property type="entry name" value="Potassium Channel Kv1.1, Chain A"/>
    <property type="match status" value="1"/>
</dbReference>
<dbReference type="EMBL" id="JAFJYH010000191">
    <property type="protein sequence ID" value="KAG4416303.1"/>
    <property type="molecule type" value="Genomic_DNA"/>
</dbReference>
<evidence type="ECO:0000259" key="2">
    <source>
        <dbReference type="Pfam" id="PF00651"/>
    </source>
</evidence>
<dbReference type="PANTHER" id="PTHR47843">
    <property type="entry name" value="BTB DOMAIN-CONTAINING PROTEIN-RELATED"/>
    <property type="match status" value="1"/>
</dbReference>
<dbReference type="Pfam" id="PF00651">
    <property type="entry name" value="BTB"/>
    <property type="match status" value="1"/>
</dbReference>
<reference evidence="3" key="1">
    <citation type="submission" date="2021-02" db="EMBL/GenBank/DDBJ databases">
        <title>Genome sequence Cadophora malorum strain M34.</title>
        <authorList>
            <person name="Stefanovic E."/>
            <person name="Vu D."/>
            <person name="Scully C."/>
            <person name="Dijksterhuis J."/>
            <person name="Roader J."/>
            <person name="Houbraken J."/>
        </authorList>
    </citation>
    <scope>NUCLEOTIDE SEQUENCE</scope>
    <source>
        <strain evidence="3">M34</strain>
    </source>
</reference>
<dbReference type="InterPro" id="IPR011333">
    <property type="entry name" value="SKP1/BTB/POZ_sf"/>
</dbReference>
<proteinExistence type="predicted"/>
<dbReference type="OrthoDB" id="6359816at2759"/>
<protein>
    <recommendedName>
        <fullName evidence="2">BTB domain-containing protein</fullName>
    </recommendedName>
</protein>
<evidence type="ECO:0000256" key="1">
    <source>
        <dbReference type="SAM" id="MobiDB-lite"/>
    </source>
</evidence>
<dbReference type="CDD" id="cd18186">
    <property type="entry name" value="BTB_POZ_ZBTB_KLHL-like"/>
    <property type="match status" value="1"/>
</dbReference>
<evidence type="ECO:0000313" key="3">
    <source>
        <dbReference type="EMBL" id="KAG4416303.1"/>
    </source>
</evidence>
<feature type="region of interest" description="Disordered" evidence="1">
    <location>
        <begin position="1"/>
        <end position="81"/>
    </location>
</feature>
<dbReference type="Proteomes" id="UP000664132">
    <property type="component" value="Unassembled WGS sequence"/>
</dbReference>
<keyword evidence="4" id="KW-1185">Reference proteome</keyword>
<evidence type="ECO:0000313" key="4">
    <source>
        <dbReference type="Proteomes" id="UP000664132"/>
    </source>
</evidence>
<name>A0A8H7TCI6_9HELO</name>
<dbReference type="PANTHER" id="PTHR47843:SF2">
    <property type="entry name" value="BTB DOMAIN-CONTAINING PROTEIN"/>
    <property type="match status" value="1"/>
</dbReference>